<comment type="caution">
    <text evidence="2">The sequence shown here is derived from an EMBL/GenBank/DDBJ whole genome shotgun (WGS) entry which is preliminary data.</text>
</comment>
<evidence type="ECO:0000256" key="1">
    <source>
        <dbReference type="SAM" id="MobiDB-lite"/>
    </source>
</evidence>
<evidence type="ECO:0000313" key="3">
    <source>
        <dbReference type="Proteomes" id="UP000791440"/>
    </source>
</evidence>
<reference evidence="2" key="2">
    <citation type="submission" date="2020-12" db="EMBL/GenBank/DDBJ databases">
        <authorList>
            <person name="Kanost M."/>
        </authorList>
    </citation>
    <scope>NUCLEOTIDE SEQUENCE</scope>
</reference>
<evidence type="ECO:0000313" key="2">
    <source>
        <dbReference type="EMBL" id="KAG6456991.1"/>
    </source>
</evidence>
<gene>
    <name evidence="2" type="ORF">O3G_MSEX010057</name>
</gene>
<reference evidence="2" key="1">
    <citation type="journal article" date="2016" name="Insect Biochem. Mol. Biol.">
        <title>Multifaceted biological insights from a draft genome sequence of the tobacco hornworm moth, Manduca sexta.</title>
        <authorList>
            <person name="Kanost M.R."/>
            <person name="Arrese E.L."/>
            <person name="Cao X."/>
            <person name="Chen Y.R."/>
            <person name="Chellapilla S."/>
            <person name="Goldsmith M.R."/>
            <person name="Grosse-Wilde E."/>
            <person name="Heckel D.G."/>
            <person name="Herndon N."/>
            <person name="Jiang H."/>
            <person name="Papanicolaou A."/>
            <person name="Qu J."/>
            <person name="Soulages J.L."/>
            <person name="Vogel H."/>
            <person name="Walters J."/>
            <person name="Waterhouse R.M."/>
            <person name="Ahn S.J."/>
            <person name="Almeida F.C."/>
            <person name="An C."/>
            <person name="Aqrawi P."/>
            <person name="Bretschneider A."/>
            <person name="Bryant W.B."/>
            <person name="Bucks S."/>
            <person name="Chao H."/>
            <person name="Chevignon G."/>
            <person name="Christen J.M."/>
            <person name="Clarke D.F."/>
            <person name="Dittmer N.T."/>
            <person name="Ferguson L.C.F."/>
            <person name="Garavelou S."/>
            <person name="Gordon K.H.J."/>
            <person name="Gunaratna R.T."/>
            <person name="Han Y."/>
            <person name="Hauser F."/>
            <person name="He Y."/>
            <person name="Heidel-Fischer H."/>
            <person name="Hirsh A."/>
            <person name="Hu Y."/>
            <person name="Jiang H."/>
            <person name="Kalra D."/>
            <person name="Klinner C."/>
            <person name="Konig C."/>
            <person name="Kovar C."/>
            <person name="Kroll A.R."/>
            <person name="Kuwar S.S."/>
            <person name="Lee S.L."/>
            <person name="Lehman R."/>
            <person name="Li K."/>
            <person name="Li Z."/>
            <person name="Liang H."/>
            <person name="Lovelace S."/>
            <person name="Lu Z."/>
            <person name="Mansfield J.H."/>
            <person name="McCulloch K.J."/>
            <person name="Mathew T."/>
            <person name="Morton B."/>
            <person name="Muzny D.M."/>
            <person name="Neunemann D."/>
            <person name="Ongeri F."/>
            <person name="Pauchet Y."/>
            <person name="Pu L.L."/>
            <person name="Pyrousis I."/>
            <person name="Rao X.J."/>
            <person name="Redding A."/>
            <person name="Roesel C."/>
            <person name="Sanchez-Gracia A."/>
            <person name="Schaack S."/>
            <person name="Shukla A."/>
            <person name="Tetreau G."/>
            <person name="Wang Y."/>
            <person name="Xiong G.H."/>
            <person name="Traut W."/>
            <person name="Walsh T.K."/>
            <person name="Worley K.C."/>
            <person name="Wu D."/>
            <person name="Wu W."/>
            <person name="Wu Y.Q."/>
            <person name="Zhang X."/>
            <person name="Zou Z."/>
            <person name="Zucker H."/>
            <person name="Briscoe A.D."/>
            <person name="Burmester T."/>
            <person name="Clem R.J."/>
            <person name="Feyereisen R."/>
            <person name="Grimmelikhuijzen C.J.P."/>
            <person name="Hamodrakas S.J."/>
            <person name="Hansson B.S."/>
            <person name="Huguet E."/>
            <person name="Jermiin L.S."/>
            <person name="Lan Q."/>
            <person name="Lehman H.K."/>
            <person name="Lorenzen M."/>
            <person name="Merzendorfer H."/>
            <person name="Michalopoulos I."/>
            <person name="Morton D.B."/>
            <person name="Muthukrishnan S."/>
            <person name="Oakeshott J.G."/>
            <person name="Palmer W."/>
            <person name="Park Y."/>
            <person name="Passarelli A.L."/>
            <person name="Rozas J."/>
            <person name="Schwartz L.M."/>
            <person name="Smith W."/>
            <person name="Southgate A."/>
            <person name="Vilcinskas A."/>
            <person name="Vogt R."/>
            <person name="Wang P."/>
            <person name="Werren J."/>
            <person name="Yu X.Q."/>
            <person name="Zhou J.J."/>
            <person name="Brown S.J."/>
            <person name="Scherer S.E."/>
            <person name="Richards S."/>
            <person name="Blissard G.W."/>
        </authorList>
    </citation>
    <scope>NUCLEOTIDE SEQUENCE</scope>
</reference>
<feature type="region of interest" description="Disordered" evidence="1">
    <location>
        <begin position="61"/>
        <end position="85"/>
    </location>
</feature>
<dbReference type="Proteomes" id="UP000791440">
    <property type="component" value="Unassembled WGS sequence"/>
</dbReference>
<organism evidence="2 3">
    <name type="scientific">Manduca sexta</name>
    <name type="common">Tobacco hawkmoth</name>
    <name type="synonym">Tobacco hornworm</name>
    <dbReference type="NCBI Taxonomy" id="7130"/>
    <lineage>
        <taxon>Eukaryota</taxon>
        <taxon>Metazoa</taxon>
        <taxon>Ecdysozoa</taxon>
        <taxon>Arthropoda</taxon>
        <taxon>Hexapoda</taxon>
        <taxon>Insecta</taxon>
        <taxon>Pterygota</taxon>
        <taxon>Neoptera</taxon>
        <taxon>Endopterygota</taxon>
        <taxon>Lepidoptera</taxon>
        <taxon>Glossata</taxon>
        <taxon>Ditrysia</taxon>
        <taxon>Bombycoidea</taxon>
        <taxon>Sphingidae</taxon>
        <taxon>Sphinginae</taxon>
        <taxon>Sphingini</taxon>
        <taxon>Manduca</taxon>
    </lineage>
</organism>
<proteinExistence type="predicted"/>
<name>A0A921ZFV7_MANSE</name>
<dbReference type="AlphaFoldDB" id="A0A921ZFV7"/>
<sequence>MSQDGERSGIPNNTFKVLGGVSTVYGWSYRSPSGEWQGRLYIQNNKKNVINCEPIAISGTNSRLRADTKQKNPNITLPDPGFEPRSAERCRTAHAIQLRHRVCSPELMGSRKRLKI</sequence>
<dbReference type="EMBL" id="JH668530">
    <property type="protein sequence ID" value="KAG6456991.1"/>
    <property type="molecule type" value="Genomic_DNA"/>
</dbReference>
<accession>A0A921ZFV7</accession>
<protein>
    <submittedName>
        <fullName evidence="2">Uncharacterized protein</fullName>
    </submittedName>
</protein>
<keyword evidence="3" id="KW-1185">Reference proteome</keyword>